<keyword evidence="2" id="KW-1185">Reference proteome</keyword>
<protein>
    <submittedName>
        <fullName evidence="1">Uncharacterized protein</fullName>
    </submittedName>
</protein>
<name>A0ACC2CTD3_DIPCM</name>
<evidence type="ECO:0000313" key="2">
    <source>
        <dbReference type="Proteomes" id="UP001162992"/>
    </source>
</evidence>
<dbReference type="EMBL" id="CM055100">
    <property type="protein sequence ID" value="KAJ7545135.1"/>
    <property type="molecule type" value="Genomic_DNA"/>
</dbReference>
<evidence type="ECO:0000313" key="1">
    <source>
        <dbReference type="EMBL" id="KAJ7545135.1"/>
    </source>
</evidence>
<dbReference type="Proteomes" id="UP001162992">
    <property type="component" value="Chromosome 9"/>
</dbReference>
<organism evidence="1 2">
    <name type="scientific">Diphasiastrum complanatum</name>
    <name type="common">Issler's clubmoss</name>
    <name type="synonym">Lycopodium complanatum</name>
    <dbReference type="NCBI Taxonomy" id="34168"/>
    <lineage>
        <taxon>Eukaryota</taxon>
        <taxon>Viridiplantae</taxon>
        <taxon>Streptophyta</taxon>
        <taxon>Embryophyta</taxon>
        <taxon>Tracheophyta</taxon>
        <taxon>Lycopodiopsida</taxon>
        <taxon>Lycopodiales</taxon>
        <taxon>Lycopodiaceae</taxon>
        <taxon>Lycopodioideae</taxon>
        <taxon>Diphasiastrum</taxon>
    </lineage>
</organism>
<reference evidence="2" key="1">
    <citation type="journal article" date="2024" name="Proc. Natl. Acad. Sci. U.S.A.">
        <title>Extraordinary preservation of gene collinearity over three hundred million years revealed in homosporous lycophytes.</title>
        <authorList>
            <person name="Li C."/>
            <person name="Wickell D."/>
            <person name="Kuo L.Y."/>
            <person name="Chen X."/>
            <person name="Nie B."/>
            <person name="Liao X."/>
            <person name="Peng D."/>
            <person name="Ji J."/>
            <person name="Jenkins J."/>
            <person name="Williams M."/>
            <person name="Shu S."/>
            <person name="Plott C."/>
            <person name="Barry K."/>
            <person name="Rajasekar S."/>
            <person name="Grimwood J."/>
            <person name="Han X."/>
            <person name="Sun S."/>
            <person name="Hou Z."/>
            <person name="He W."/>
            <person name="Dai G."/>
            <person name="Sun C."/>
            <person name="Schmutz J."/>
            <person name="Leebens-Mack J.H."/>
            <person name="Li F.W."/>
            <person name="Wang L."/>
        </authorList>
    </citation>
    <scope>NUCLEOTIDE SEQUENCE [LARGE SCALE GENOMIC DNA]</scope>
    <source>
        <strain evidence="2">cv. PW_Plant_1</strain>
    </source>
</reference>
<proteinExistence type="predicted"/>
<comment type="caution">
    <text evidence="1">The sequence shown here is derived from an EMBL/GenBank/DDBJ whole genome shotgun (WGS) entry which is preliminary data.</text>
</comment>
<accession>A0ACC2CTD3</accession>
<sequence>MLEEAGFRNTSMLLQVGVGSSGAGLVAGRSHLVCFCCPSMHRLMAKLSFARCIISSSRLVLLEPSVALQGVGGGHHARSQGVAAALEVPTDTIKKKERLSRQERATVVESYVRKHMASHQGQFPSLAAVLRETGGSRMIVKDILIELAGTMKLDDTMTMVDVKSNVLEAQESESAEKDLDPSTHDSSLTEPVSVSSTLSYGASMAEENISGADHETVVDVKEDSKNRIAKDHDEETIIKKLGNEGLSAVELGNERLTSKKDNSVNANKDERKSLWERLHANSSINTYQRNGSFVSESRAASCVSNIAKQAGGDLGTSYLGRNSETEDADFSSLDYPEATAANQDKKFVVKVGAGKEEITGRESVDSDSTKHVLFVRFLHPDATDGDLRAAFQDCGGISRARPVRSRKGSQSKYIYGFVDFDTAEGLKNALKKDVEIRGIRVETRPSTSRQSLDLYGSTSDVMAIRHAVSANGLGTSHISKPSQTDAILDEGYPVLLEDVPQEISFQVQEALSAHGEIISSYSKVRDSGNVSAFVSFKTEVAKESALAAHWIHLGGKPFRIQRLDSPKTTVVRISNIAAETNEEKIVNTCQLCGYVDSVKPRAAGVVDVCFHPNEIRHMIRILDRLNEVHIDKRRWRAQPAPRCSPKTLSEIRRSADGQKWLQNQQFHVVDNLEDSLKEALMHAEDLRELLSLQWSYSSSTASTNKINSLTSLLRGVAKS</sequence>
<gene>
    <name evidence="1" type="ORF">O6H91_09G108800</name>
</gene>